<dbReference type="HOGENOM" id="CLU_008203_0_0_1"/>
<reference evidence="4" key="2">
    <citation type="submission" date="2015-01" db="EMBL/GenBank/DDBJ databases">
        <title>Evolutionary Origins and Diversification of the Mycorrhizal Mutualists.</title>
        <authorList>
            <consortium name="DOE Joint Genome Institute"/>
            <consortium name="Mycorrhizal Genomics Consortium"/>
            <person name="Kohler A."/>
            <person name="Kuo A."/>
            <person name="Nagy L.G."/>
            <person name="Floudas D."/>
            <person name="Copeland A."/>
            <person name="Barry K.W."/>
            <person name="Cichocki N."/>
            <person name="Veneault-Fourrey C."/>
            <person name="LaButti K."/>
            <person name="Lindquist E.A."/>
            <person name="Lipzen A."/>
            <person name="Lundell T."/>
            <person name="Morin E."/>
            <person name="Murat C."/>
            <person name="Riley R."/>
            <person name="Ohm R."/>
            <person name="Sun H."/>
            <person name="Tunlid A."/>
            <person name="Henrissat B."/>
            <person name="Grigoriev I.V."/>
            <person name="Hibbett D.S."/>
            <person name="Martin F."/>
        </authorList>
    </citation>
    <scope>NUCLEOTIDE SEQUENCE [LARGE SCALE GENOMIC DNA]</scope>
    <source>
        <strain evidence="4">Foug A</strain>
    </source>
</reference>
<dbReference type="Pfam" id="PF15404">
    <property type="entry name" value="PH_4"/>
    <property type="match status" value="1"/>
</dbReference>
<keyword evidence="4" id="KW-1185">Reference proteome</keyword>
<dbReference type="InterPro" id="IPR039486">
    <property type="entry name" value="Mug56/Spo71_PH"/>
</dbReference>
<dbReference type="GO" id="GO:1902657">
    <property type="term" value="P:protein localization to prospore membrane"/>
    <property type="evidence" value="ECO:0007669"/>
    <property type="project" value="InterPro"/>
</dbReference>
<dbReference type="PANTHER" id="PTHR28076">
    <property type="entry name" value="SPORULATION-SPECIFIC PROTEIN 71"/>
    <property type="match status" value="1"/>
</dbReference>
<dbReference type="Pfam" id="PF23207">
    <property type="entry name" value="PH_SPO71"/>
    <property type="match status" value="1"/>
</dbReference>
<dbReference type="SMART" id="SM00233">
    <property type="entry name" value="PH"/>
    <property type="match status" value="2"/>
</dbReference>
<evidence type="ECO:0000313" key="4">
    <source>
        <dbReference type="Proteomes" id="UP000053989"/>
    </source>
</evidence>
<feature type="region of interest" description="Disordered" evidence="1">
    <location>
        <begin position="286"/>
        <end position="327"/>
    </location>
</feature>
<dbReference type="InterPro" id="IPR057379">
    <property type="entry name" value="PH_SPO71"/>
</dbReference>
<dbReference type="InterPro" id="IPR040345">
    <property type="entry name" value="Mug56/Spo71"/>
</dbReference>
<dbReference type="Proteomes" id="UP000053989">
    <property type="component" value="Unassembled WGS sequence"/>
</dbReference>
<evidence type="ECO:0000256" key="1">
    <source>
        <dbReference type="SAM" id="MobiDB-lite"/>
    </source>
</evidence>
<feature type="domain" description="PH" evidence="2">
    <location>
        <begin position="619"/>
        <end position="785"/>
    </location>
</feature>
<dbReference type="InParanoid" id="A0A0C3ALW7"/>
<evidence type="ECO:0000259" key="2">
    <source>
        <dbReference type="SMART" id="SM00233"/>
    </source>
</evidence>
<sequence>MAALDQDTGPPSTGATLPSRVGPRGDGHLHRRFFIGPMPEKMLSVSSVVGDAIRRADANENDSLSRAMDSHAFHFFMLQGGKLANWNDDTRAHVRTNLIRSWRENDWVRRFQRRSGAADRHPTRWSGCTFEIGNLLGVNILDKHPEAANDPSAAEVCDHAASAAAATSSMAAGGTYVTAPANPCLPSPNRSLSPLSEGSGNDIHSSSLAPLLSASATALSESSGAGAAALQRPILKKDFLTRKEESLGHVVQSTTVFDRGITHTPSVQTPDAGSSAQDVVHENQIVDDLPSGGSPAPPDDVLARAGHETAESSAGATADAQSRQPRDDELVLRDRMLVRVSHTKLEGLSKCFDEVQNRYTSKLHYEDWAEFIVVWRGQRIEIYEDYTTPGKEFFTGHKKLAFLIPLTSLRTSVSLYSFTDHTFCILCPPTSTHEHSKARALFHRSKEGTNVFIFKVKSRSRAQDWIWRLWLHLGGQIPPSIDISCPIIDTRLKLDIAAEDIVNLDRAYGTFSVQKIINLVRQSMISADGISSVASRDWKCVIEQQLQTGKRLELNWRLEAQLDWVWQTEDVQGSARPWAVLSGLPLNQGRRGSHLEIRIAEHFPSLVHLPDGTRMDEPPGVEGYLDRIKPQGQTRQPVYISTRDGNLVALAPRDANPPSPPTTHLAYIIDGQTDAGLYAKNLFQHEVQRGATQIGCAYGVMDLKNIQSVKAAVPADSVAQDGDLPVNEDEGGVEGLAKVQNKQRLRLRRSFEIVLATGPVIHMEAYSCRDCLEWVDKLQALIIYWTYRHREDAALEMDVSYTLNRRPRVTPQLLKCHSGNSCSAPPELPSDSGASLPALASLYHWCTLSDCKSIIKCGRVFTRKGLRGQYILSHLILVSGRLIQFHVKQKAALYHRLSRDICLLDAYVCSGYLAALALPREEFDLNSRNPPRRYGDGLEAHEPEEDTLFMIWYRKTQNSNTKGSGGGDAIPALSAKLKTVVFRTRNKVERDAWCWALGCEIDKLVRKNGDREHRLREIGALMNISRP</sequence>
<dbReference type="InterPro" id="IPR001849">
    <property type="entry name" value="PH_domain"/>
</dbReference>
<dbReference type="OrthoDB" id="5579281at2759"/>
<dbReference type="STRING" id="1036808.A0A0C3ALW7"/>
<organism evidence="3 4">
    <name type="scientific">Scleroderma citrinum Foug A</name>
    <dbReference type="NCBI Taxonomy" id="1036808"/>
    <lineage>
        <taxon>Eukaryota</taxon>
        <taxon>Fungi</taxon>
        <taxon>Dikarya</taxon>
        <taxon>Basidiomycota</taxon>
        <taxon>Agaricomycotina</taxon>
        <taxon>Agaricomycetes</taxon>
        <taxon>Agaricomycetidae</taxon>
        <taxon>Boletales</taxon>
        <taxon>Sclerodermatineae</taxon>
        <taxon>Sclerodermataceae</taxon>
        <taxon>Scleroderma</taxon>
    </lineage>
</organism>
<dbReference type="AlphaFoldDB" id="A0A0C3ALW7"/>
<name>A0A0C3ALW7_9AGAM</name>
<dbReference type="EMBL" id="KN822020">
    <property type="protein sequence ID" value="KIM65947.1"/>
    <property type="molecule type" value="Genomic_DNA"/>
</dbReference>
<proteinExistence type="predicted"/>
<gene>
    <name evidence="3" type="ORF">SCLCIDRAFT_1157014</name>
</gene>
<evidence type="ECO:0000313" key="3">
    <source>
        <dbReference type="EMBL" id="KIM65947.1"/>
    </source>
</evidence>
<feature type="domain" description="PH" evidence="2">
    <location>
        <begin position="854"/>
        <end position="1004"/>
    </location>
</feature>
<protein>
    <recommendedName>
        <fullName evidence="2">PH domain-containing protein</fullName>
    </recommendedName>
</protein>
<feature type="region of interest" description="Disordered" evidence="1">
    <location>
        <begin position="1"/>
        <end position="25"/>
    </location>
</feature>
<dbReference type="PANTHER" id="PTHR28076:SF1">
    <property type="entry name" value="PROSPORE MEMBRANE ADAPTER PROTEIN SPO71"/>
    <property type="match status" value="1"/>
</dbReference>
<feature type="compositionally biased region" description="Basic and acidic residues" evidence="1">
    <location>
        <begin position="301"/>
        <end position="310"/>
    </location>
</feature>
<accession>A0A0C3ALW7</accession>
<feature type="compositionally biased region" description="Polar residues" evidence="1">
    <location>
        <begin position="311"/>
        <end position="323"/>
    </location>
</feature>
<reference evidence="3 4" key="1">
    <citation type="submission" date="2014-04" db="EMBL/GenBank/DDBJ databases">
        <authorList>
            <consortium name="DOE Joint Genome Institute"/>
            <person name="Kuo A."/>
            <person name="Kohler A."/>
            <person name="Nagy L.G."/>
            <person name="Floudas D."/>
            <person name="Copeland A."/>
            <person name="Barry K.W."/>
            <person name="Cichocki N."/>
            <person name="Veneault-Fourrey C."/>
            <person name="LaButti K."/>
            <person name="Lindquist E.A."/>
            <person name="Lipzen A."/>
            <person name="Lundell T."/>
            <person name="Morin E."/>
            <person name="Murat C."/>
            <person name="Sun H."/>
            <person name="Tunlid A."/>
            <person name="Henrissat B."/>
            <person name="Grigoriev I.V."/>
            <person name="Hibbett D.S."/>
            <person name="Martin F."/>
            <person name="Nordberg H.P."/>
            <person name="Cantor M.N."/>
            <person name="Hua S.X."/>
        </authorList>
    </citation>
    <scope>NUCLEOTIDE SEQUENCE [LARGE SCALE GENOMIC DNA]</scope>
    <source>
        <strain evidence="3 4">Foug A</strain>
    </source>
</reference>